<dbReference type="Proteomes" id="UP000275076">
    <property type="component" value="Unassembled WGS sequence"/>
</dbReference>
<dbReference type="InterPro" id="IPR007159">
    <property type="entry name" value="SpoVT-AbrB_dom"/>
</dbReference>
<feature type="domain" description="SpoVT-AbrB" evidence="2">
    <location>
        <begin position="51"/>
        <end position="97"/>
    </location>
</feature>
<evidence type="ECO:0000259" key="2">
    <source>
        <dbReference type="PROSITE" id="PS51740"/>
    </source>
</evidence>
<protein>
    <recommendedName>
        <fullName evidence="2">SpoVT-AbrB domain-containing protein</fullName>
    </recommendedName>
</protein>
<dbReference type="EMBL" id="RBVX01000092">
    <property type="protein sequence ID" value="RSL29132.1"/>
    <property type="molecule type" value="Genomic_DNA"/>
</dbReference>
<gene>
    <name evidence="3" type="ORF">D7Z54_32905</name>
</gene>
<dbReference type="PROSITE" id="PS51740">
    <property type="entry name" value="SPOVT_ABRB"/>
    <property type="match status" value="1"/>
</dbReference>
<dbReference type="Pfam" id="PF02381">
    <property type="entry name" value="MraZ"/>
    <property type="match status" value="1"/>
</dbReference>
<sequence length="160" mass="18251">MRCRNLFRIISAFYVYISLILRIMEVNTQPTEGVNVTMTLEPVNFRASTGAKRLTIDRQGRLMLSAALRKELNIDAQLSPWVTVLYDAEYDIWALQKNEKLKQGPDGATTKVDKRGYISAGSILRRNRLDYENGPLRYDFDGTVSYSGESYLSFKRVPSA</sequence>
<keyword evidence="1" id="KW-0238">DNA-binding</keyword>
<name>A0A428MSH8_9BACI</name>
<evidence type="ECO:0000313" key="3">
    <source>
        <dbReference type="EMBL" id="RSL29132.1"/>
    </source>
</evidence>
<comment type="caution">
    <text evidence="3">The sequence shown here is derived from an EMBL/GenBank/DDBJ whole genome shotgun (WGS) entry which is preliminary data.</text>
</comment>
<reference evidence="3 4" key="1">
    <citation type="submission" date="2018-10" db="EMBL/GenBank/DDBJ databases">
        <title>Draft genome sequence of Bacillus salarius IM0101, isolated from a hypersaline soil in Inner Mongolia, China.</title>
        <authorList>
            <person name="Yamprayoonswat W."/>
            <person name="Boonvisut S."/>
            <person name="Jumpathong W."/>
            <person name="Sittihan S."/>
            <person name="Ruangsuj P."/>
            <person name="Wanthongcharoen S."/>
            <person name="Thongpramul N."/>
            <person name="Pimmason S."/>
            <person name="Yu B."/>
            <person name="Yasawong M."/>
        </authorList>
    </citation>
    <scope>NUCLEOTIDE SEQUENCE [LARGE SCALE GENOMIC DNA]</scope>
    <source>
        <strain evidence="3 4">IM0101</strain>
    </source>
</reference>
<accession>A0A428MSH8</accession>
<proteinExistence type="predicted"/>
<keyword evidence="4" id="KW-1185">Reference proteome</keyword>
<evidence type="ECO:0000256" key="1">
    <source>
        <dbReference type="PROSITE-ProRule" id="PRU01076"/>
    </source>
</evidence>
<dbReference type="AlphaFoldDB" id="A0A428MSH8"/>
<dbReference type="InterPro" id="IPR020603">
    <property type="entry name" value="MraZ_dom"/>
</dbReference>
<evidence type="ECO:0000313" key="4">
    <source>
        <dbReference type="Proteomes" id="UP000275076"/>
    </source>
</evidence>
<organism evidence="3 4">
    <name type="scientific">Salibacterium salarium</name>
    <dbReference type="NCBI Taxonomy" id="284579"/>
    <lineage>
        <taxon>Bacteria</taxon>
        <taxon>Bacillati</taxon>
        <taxon>Bacillota</taxon>
        <taxon>Bacilli</taxon>
        <taxon>Bacillales</taxon>
        <taxon>Bacillaceae</taxon>
    </lineage>
</organism>
<dbReference type="GO" id="GO:0003677">
    <property type="term" value="F:DNA binding"/>
    <property type="evidence" value="ECO:0007669"/>
    <property type="project" value="UniProtKB-UniRule"/>
</dbReference>